<dbReference type="UniPathway" id="UPA00378"/>
<evidence type="ECO:0000256" key="6">
    <source>
        <dbReference type="ARBA" id="ARBA00022679"/>
    </source>
</evidence>
<evidence type="ECO:0000256" key="10">
    <source>
        <dbReference type="ARBA" id="ARBA00022989"/>
    </source>
</evidence>
<dbReference type="InterPro" id="IPR038887">
    <property type="entry name" value="Nus1/NgBR"/>
</dbReference>
<feature type="transmembrane region" description="Helical" evidence="13">
    <location>
        <begin position="293"/>
        <end position="318"/>
    </location>
</feature>
<keyword evidence="15" id="KW-1185">Reference proteome</keyword>
<evidence type="ECO:0000256" key="1">
    <source>
        <dbReference type="ARBA" id="ARBA00001946"/>
    </source>
</evidence>
<dbReference type="GO" id="GO:0005789">
    <property type="term" value="C:endoplasmic reticulum membrane"/>
    <property type="evidence" value="ECO:0007669"/>
    <property type="project" value="UniProtKB-SubCell"/>
</dbReference>
<dbReference type="GO" id="GO:1904423">
    <property type="term" value="C:dehydrodolichyl diphosphate synthase complex"/>
    <property type="evidence" value="ECO:0007669"/>
    <property type="project" value="InterPro"/>
</dbReference>
<protein>
    <recommendedName>
        <fullName evidence="5">ditrans,polycis-polyprenyl diphosphate synthase [(2E,6E)-farnesyldiphosphate specific]</fullName>
        <ecNumber evidence="5">2.5.1.87</ecNumber>
    </recommendedName>
</protein>
<sequence length="333" mass="38495">MLSRLIRQCLFILLHLVVNLLVAVKNIYRRLCVKLNYSNREQDVKTEVRIVLEHASNIRKELKHLVFFANTDEHSIEELARVVIWSLAFGIPFVSFYDETGQLKKMEEKLFYQVERNKKGIPGCIKWSNKPNLNGYTNGHTQSNTVVINILSYNDGRPRIANCIQIISKKEDLYVDTSNEFTATEFDNLLKLVYPSIPDPDLVLYTGPLCRTSGLLPWHIRVSEFILLNIDHRITVNNYLGALYKYNKCDLRFDSFGVLLELELLRLRFLDLLSVCVSVSLSEELELDEASELLLVEVLLSLLWFLEFFGGLGVVSFLRDISRKDGWIKAIFN</sequence>
<proteinExistence type="inferred from homology"/>
<comment type="cofactor">
    <cofactor evidence="1">
        <name>Mg(2+)</name>
        <dbReference type="ChEBI" id="CHEBI:18420"/>
    </cofactor>
</comment>
<organism evidence="14 15">
    <name type="scientific">Leptidea sinapis</name>
    <dbReference type="NCBI Taxonomy" id="189913"/>
    <lineage>
        <taxon>Eukaryota</taxon>
        <taxon>Metazoa</taxon>
        <taxon>Ecdysozoa</taxon>
        <taxon>Arthropoda</taxon>
        <taxon>Hexapoda</taxon>
        <taxon>Insecta</taxon>
        <taxon>Pterygota</taxon>
        <taxon>Neoptera</taxon>
        <taxon>Endopterygota</taxon>
        <taxon>Lepidoptera</taxon>
        <taxon>Glossata</taxon>
        <taxon>Ditrysia</taxon>
        <taxon>Papilionoidea</taxon>
        <taxon>Pieridae</taxon>
        <taxon>Dismorphiinae</taxon>
        <taxon>Leptidea</taxon>
    </lineage>
</organism>
<evidence type="ECO:0000256" key="13">
    <source>
        <dbReference type="SAM" id="Phobius"/>
    </source>
</evidence>
<reference evidence="14 15" key="1">
    <citation type="submission" date="2017-07" db="EMBL/GenBank/DDBJ databases">
        <authorList>
            <person name="Talla V."/>
            <person name="Backstrom N."/>
        </authorList>
    </citation>
    <scope>NUCLEOTIDE SEQUENCE [LARGE SCALE GENOMIC DNA]</scope>
</reference>
<dbReference type="Gene3D" id="3.40.1180.10">
    <property type="entry name" value="Decaprenyl diphosphate synthase-like"/>
    <property type="match status" value="1"/>
</dbReference>
<dbReference type="AlphaFoldDB" id="A0A5E4Q3D2"/>
<evidence type="ECO:0000256" key="2">
    <source>
        <dbReference type="ARBA" id="ARBA00004586"/>
    </source>
</evidence>
<dbReference type="InterPro" id="IPR036424">
    <property type="entry name" value="UPP_synth-like_sf"/>
</dbReference>
<comment type="catalytic activity">
    <reaction evidence="12">
        <text>n isopentenyl diphosphate + (2E,6E)-farnesyl diphosphate = a di-trans,poly-cis-polyprenyl diphosphate + n diphosphate</text>
        <dbReference type="Rhea" id="RHEA:53008"/>
        <dbReference type="Rhea" id="RHEA-COMP:19494"/>
        <dbReference type="ChEBI" id="CHEBI:33019"/>
        <dbReference type="ChEBI" id="CHEBI:128769"/>
        <dbReference type="ChEBI" id="CHEBI:136960"/>
        <dbReference type="ChEBI" id="CHEBI:175763"/>
        <dbReference type="EC" id="2.5.1.87"/>
    </reaction>
</comment>
<dbReference type="EMBL" id="FZQP02001182">
    <property type="protein sequence ID" value="VVC92024.1"/>
    <property type="molecule type" value="Genomic_DNA"/>
</dbReference>
<dbReference type="GO" id="GO:0045547">
    <property type="term" value="F:ditrans,polycis-polyprenyl diphosphate synthase [(2E,6E)-farnesyl diphosphate specific] activity"/>
    <property type="evidence" value="ECO:0007669"/>
    <property type="project" value="UniProtKB-EC"/>
</dbReference>
<evidence type="ECO:0000256" key="7">
    <source>
        <dbReference type="ARBA" id="ARBA00022692"/>
    </source>
</evidence>
<keyword evidence="6" id="KW-0808">Transferase</keyword>
<keyword evidence="9" id="KW-0460">Magnesium</keyword>
<comment type="similarity">
    <text evidence="4">Belongs to the UPP synthase family.</text>
</comment>
<keyword evidence="7 13" id="KW-0812">Transmembrane</keyword>
<evidence type="ECO:0000256" key="4">
    <source>
        <dbReference type="ARBA" id="ARBA00005432"/>
    </source>
</evidence>
<evidence type="ECO:0000313" key="15">
    <source>
        <dbReference type="Proteomes" id="UP000324832"/>
    </source>
</evidence>
<evidence type="ECO:0000256" key="8">
    <source>
        <dbReference type="ARBA" id="ARBA00022824"/>
    </source>
</evidence>
<evidence type="ECO:0000256" key="9">
    <source>
        <dbReference type="ARBA" id="ARBA00022842"/>
    </source>
</evidence>
<dbReference type="EC" id="2.5.1.87" evidence="5"/>
<evidence type="ECO:0000256" key="11">
    <source>
        <dbReference type="ARBA" id="ARBA00023136"/>
    </source>
</evidence>
<evidence type="ECO:0000313" key="14">
    <source>
        <dbReference type="EMBL" id="VVC92024.1"/>
    </source>
</evidence>
<comment type="subcellular location">
    <subcellularLocation>
        <location evidence="2">Endoplasmic reticulum membrane</location>
    </subcellularLocation>
</comment>
<dbReference type="PANTHER" id="PTHR21528">
    <property type="entry name" value="DEHYDRODOLICHYL DIPHOSPHATE SYNTHASE COMPLEX SUBUNIT NUS1"/>
    <property type="match status" value="1"/>
</dbReference>
<dbReference type="SUPFAM" id="SSF64005">
    <property type="entry name" value="Undecaprenyl diphosphate synthase"/>
    <property type="match status" value="1"/>
</dbReference>
<accession>A0A5E4Q3D2</accession>
<name>A0A5E4Q3D2_9NEOP</name>
<comment type="pathway">
    <text evidence="3">Protein modification; protein glycosylation.</text>
</comment>
<dbReference type="PANTHER" id="PTHR21528:SF0">
    <property type="entry name" value="DEHYDRODOLICHYL DIPHOSPHATE SYNTHASE COMPLEX SUBUNIT NUS1"/>
    <property type="match status" value="1"/>
</dbReference>
<keyword evidence="11 13" id="KW-0472">Membrane</keyword>
<gene>
    <name evidence="14" type="ORF">LSINAPIS_LOCUS4548</name>
</gene>
<evidence type="ECO:0000256" key="12">
    <source>
        <dbReference type="ARBA" id="ARBA00047353"/>
    </source>
</evidence>
<evidence type="ECO:0000256" key="5">
    <source>
        <dbReference type="ARBA" id="ARBA00012596"/>
    </source>
</evidence>
<evidence type="ECO:0000256" key="3">
    <source>
        <dbReference type="ARBA" id="ARBA00004922"/>
    </source>
</evidence>
<keyword evidence="8" id="KW-0256">Endoplasmic reticulum</keyword>
<keyword evidence="10 13" id="KW-1133">Transmembrane helix</keyword>
<dbReference type="Proteomes" id="UP000324832">
    <property type="component" value="Unassembled WGS sequence"/>
</dbReference>